<dbReference type="GO" id="GO:0008270">
    <property type="term" value="F:zinc ion binding"/>
    <property type="evidence" value="ECO:0007669"/>
    <property type="project" value="UniProtKB-KW"/>
</dbReference>
<comment type="caution">
    <text evidence="7">The sequence shown here is derived from an EMBL/GenBank/DDBJ whole genome shotgun (WGS) entry which is preliminary data.</text>
</comment>
<evidence type="ECO:0000313" key="8">
    <source>
        <dbReference type="Proteomes" id="UP000603453"/>
    </source>
</evidence>
<dbReference type="PANTHER" id="PTHR23235">
    <property type="entry name" value="KRUEPPEL-LIKE TRANSCRIPTION FACTOR"/>
    <property type="match status" value="1"/>
</dbReference>
<evidence type="ECO:0000256" key="5">
    <source>
        <dbReference type="SAM" id="MobiDB-lite"/>
    </source>
</evidence>
<dbReference type="PROSITE" id="PS00028">
    <property type="entry name" value="ZINC_FINGER_C2H2_1"/>
    <property type="match status" value="2"/>
</dbReference>
<dbReference type="GO" id="GO:0000978">
    <property type="term" value="F:RNA polymerase II cis-regulatory region sequence-specific DNA binding"/>
    <property type="evidence" value="ECO:0007669"/>
    <property type="project" value="TreeGrafter"/>
</dbReference>
<dbReference type="SMART" id="SM00355">
    <property type="entry name" value="ZnF_C2H2"/>
    <property type="match status" value="3"/>
</dbReference>
<dbReference type="Pfam" id="PF00096">
    <property type="entry name" value="zf-C2H2"/>
    <property type="match status" value="2"/>
</dbReference>
<gene>
    <name evidence="7" type="ORF">INT47_011306</name>
</gene>
<feature type="domain" description="C2H2-type" evidence="6">
    <location>
        <begin position="237"/>
        <end position="266"/>
    </location>
</feature>
<feature type="compositionally biased region" description="Low complexity" evidence="5">
    <location>
        <begin position="347"/>
        <end position="357"/>
    </location>
</feature>
<name>A0A8H7VBZ0_9FUNG</name>
<evidence type="ECO:0000256" key="1">
    <source>
        <dbReference type="ARBA" id="ARBA00022723"/>
    </source>
</evidence>
<evidence type="ECO:0000256" key="2">
    <source>
        <dbReference type="ARBA" id="ARBA00022771"/>
    </source>
</evidence>
<dbReference type="InterPro" id="IPR013087">
    <property type="entry name" value="Znf_C2H2_type"/>
</dbReference>
<protein>
    <recommendedName>
        <fullName evidence="6">C2H2-type domain-containing protein</fullName>
    </recommendedName>
</protein>
<evidence type="ECO:0000313" key="7">
    <source>
        <dbReference type="EMBL" id="KAG2213157.1"/>
    </source>
</evidence>
<sequence length="357" mass="40721">MNNWNCNNTTSSNNVYMGRVPDLSPYTADCYFSPPLSNQNDFLDARVYSREDCSSAYSSSVSDTSELECQTFNDTIIYGGITSAAPTVNTSSLATPQALYPQQLLMPLLMQPETQQQDKVLSHPFYNQQNFYQGVNTMEVSYSLNPSTSYYMTPIISAESAFQSSFGYYPYASSSMRTTSTGNDATGFHQQNHLQENYSSLQRVKYEQQQQQGTNYLPSKQANNHHHLTKNSSNHIFPCTEPNCNKFFTRPYNLKSHMRTHTHERPYSCNYKPCNWKFARPHDLKRHELQHSGLKPHGCNFCHRSFARSDALKRHWKVDATCFQAHQQDLSNGGQETSNSSKRKRSATTTTTTTAKR</sequence>
<organism evidence="7 8">
    <name type="scientific">Mucor saturninus</name>
    <dbReference type="NCBI Taxonomy" id="64648"/>
    <lineage>
        <taxon>Eukaryota</taxon>
        <taxon>Fungi</taxon>
        <taxon>Fungi incertae sedis</taxon>
        <taxon>Mucoromycota</taxon>
        <taxon>Mucoromycotina</taxon>
        <taxon>Mucoromycetes</taxon>
        <taxon>Mucorales</taxon>
        <taxon>Mucorineae</taxon>
        <taxon>Mucoraceae</taxon>
        <taxon>Mucor</taxon>
    </lineage>
</organism>
<accession>A0A8H7VBZ0</accession>
<feature type="compositionally biased region" description="Polar residues" evidence="5">
    <location>
        <begin position="329"/>
        <end position="339"/>
    </location>
</feature>
<dbReference type="AlphaFoldDB" id="A0A8H7VBZ0"/>
<keyword evidence="2 4" id="KW-0863">Zinc-finger</keyword>
<reference evidence="7" key="1">
    <citation type="submission" date="2020-12" db="EMBL/GenBank/DDBJ databases">
        <title>Metabolic potential, ecology and presence of endohyphal bacteria is reflected in genomic diversity of Mucoromycotina.</title>
        <authorList>
            <person name="Muszewska A."/>
            <person name="Okrasinska A."/>
            <person name="Steczkiewicz K."/>
            <person name="Drgas O."/>
            <person name="Orlowska M."/>
            <person name="Perlinska-Lenart U."/>
            <person name="Aleksandrzak-Piekarczyk T."/>
            <person name="Szatraj K."/>
            <person name="Zielenkiewicz U."/>
            <person name="Pilsyk S."/>
            <person name="Malc E."/>
            <person name="Mieczkowski P."/>
            <person name="Kruszewska J.S."/>
            <person name="Biernat P."/>
            <person name="Pawlowska J."/>
        </authorList>
    </citation>
    <scope>NUCLEOTIDE SEQUENCE</scope>
    <source>
        <strain evidence="7">WA0000017839</strain>
    </source>
</reference>
<feature type="region of interest" description="Disordered" evidence="5">
    <location>
        <begin position="329"/>
        <end position="357"/>
    </location>
</feature>
<dbReference type="FunFam" id="3.30.160.60:FF:000007">
    <property type="entry name" value="Basic krueppel-like factor 3"/>
    <property type="match status" value="1"/>
</dbReference>
<feature type="domain" description="C2H2-type" evidence="6">
    <location>
        <begin position="297"/>
        <end position="331"/>
    </location>
</feature>
<dbReference type="EMBL" id="JAEPRD010000004">
    <property type="protein sequence ID" value="KAG2213157.1"/>
    <property type="molecule type" value="Genomic_DNA"/>
</dbReference>
<dbReference type="SUPFAM" id="SSF57667">
    <property type="entry name" value="beta-beta-alpha zinc fingers"/>
    <property type="match status" value="3"/>
</dbReference>
<dbReference type="InterPro" id="IPR036236">
    <property type="entry name" value="Znf_C2H2_sf"/>
</dbReference>
<evidence type="ECO:0000259" key="6">
    <source>
        <dbReference type="PROSITE" id="PS50157"/>
    </source>
</evidence>
<dbReference type="PANTHER" id="PTHR23235:SF120">
    <property type="entry name" value="KRUPPEL-LIKE FACTOR 15"/>
    <property type="match status" value="1"/>
</dbReference>
<keyword evidence="1" id="KW-0479">Metal-binding</keyword>
<keyword evidence="8" id="KW-1185">Reference proteome</keyword>
<feature type="domain" description="C2H2-type" evidence="6">
    <location>
        <begin position="267"/>
        <end position="296"/>
    </location>
</feature>
<dbReference type="PROSITE" id="PS50157">
    <property type="entry name" value="ZINC_FINGER_C2H2_2"/>
    <property type="match status" value="3"/>
</dbReference>
<proteinExistence type="predicted"/>
<dbReference type="Proteomes" id="UP000603453">
    <property type="component" value="Unassembled WGS sequence"/>
</dbReference>
<feature type="compositionally biased region" description="Polar residues" evidence="5">
    <location>
        <begin position="209"/>
        <end position="222"/>
    </location>
</feature>
<evidence type="ECO:0000256" key="3">
    <source>
        <dbReference type="ARBA" id="ARBA00022833"/>
    </source>
</evidence>
<dbReference type="Gene3D" id="3.30.160.60">
    <property type="entry name" value="Classic Zinc Finger"/>
    <property type="match status" value="3"/>
</dbReference>
<keyword evidence="3" id="KW-0862">Zinc</keyword>
<feature type="region of interest" description="Disordered" evidence="5">
    <location>
        <begin position="209"/>
        <end position="232"/>
    </location>
</feature>
<evidence type="ECO:0000256" key="4">
    <source>
        <dbReference type="PROSITE-ProRule" id="PRU00042"/>
    </source>
</evidence>
<dbReference type="GO" id="GO:0000981">
    <property type="term" value="F:DNA-binding transcription factor activity, RNA polymerase II-specific"/>
    <property type="evidence" value="ECO:0007669"/>
    <property type="project" value="TreeGrafter"/>
</dbReference>
<dbReference type="OrthoDB" id="4748970at2759"/>